<gene>
    <name evidence="3" type="ORF">NQ502_12745</name>
</gene>
<evidence type="ECO:0000313" key="4">
    <source>
        <dbReference type="Proteomes" id="UP001060164"/>
    </source>
</evidence>
<dbReference type="PROSITE" id="PS51819">
    <property type="entry name" value="VOC"/>
    <property type="match status" value="1"/>
</dbReference>
<dbReference type="EMBL" id="CP102290">
    <property type="protein sequence ID" value="UWP58244.1"/>
    <property type="molecule type" value="Genomic_DNA"/>
</dbReference>
<dbReference type="InterPro" id="IPR051785">
    <property type="entry name" value="MMCE/EMCE_epimerase"/>
</dbReference>
<proteinExistence type="predicted"/>
<dbReference type="CDD" id="cd06587">
    <property type="entry name" value="VOC"/>
    <property type="match status" value="1"/>
</dbReference>
<feature type="domain" description="VOC" evidence="2">
    <location>
        <begin position="9"/>
        <end position="126"/>
    </location>
</feature>
<organism evidence="3 4">
    <name type="scientific">Ruminococcus gauvreauii</name>
    <dbReference type="NCBI Taxonomy" id="438033"/>
    <lineage>
        <taxon>Bacteria</taxon>
        <taxon>Bacillati</taxon>
        <taxon>Bacillota</taxon>
        <taxon>Clostridia</taxon>
        <taxon>Eubacteriales</taxon>
        <taxon>Oscillospiraceae</taxon>
        <taxon>Ruminococcus</taxon>
    </lineage>
</organism>
<dbReference type="SUPFAM" id="SSF54593">
    <property type="entry name" value="Glyoxalase/Bleomycin resistance protein/Dihydroxybiphenyl dioxygenase"/>
    <property type="match status" value="1"/>
</dbReference>
<keyword evidence="1" id="KW-0479">Metal-binding</keyword>
<dbReference type="Proteomes" id="UP001060164">
    <property type="component" value="Chromosome"/>
</dbReference>
<evidence type="ECO:0000313" key="3">
    <source>
        <dbReference type="EMBL" id="UWP58244.1"/>
    </source>
</evidence>
<name>A0ABY5VCK1_9FIRM</name>
<dbReference type="RefSeq" id="WP_028529301.1">
    <property type="nucleotide sequence ID" value="NZ_CABLBR010000021.1"/>
</dbReference>
<dbReference type="InterPro" id="IPR029068">
    <property type="entry name" value="Glyas_Bleomycin-R_OHBP_Dase"/>
</dbReference>
<protein>
    <submittedName>
        <fullName evidence="3">VOC family protein</fullName>
    </submittedName>
</protein>
<dbReference type="PANTHER" id="PTHR43048">
    <property type="entry name" value="METHYLMALONYL-COA EPIMERASE"/>
    <property type="match status" value="1"/>
</dbReference>
<dbReference type="Pfam" id="PF00903">
    <property type="entry name" value="Glyoxalase"/>
    <property type="match status" value="1"/>
</dbReference>
<dbReference type="Gene3D" id="3.10.180.10">
    <property type="entry name" value="2,3-Dihydroxybiphenyl 1,2-Dioxygenase, domain 1"/>
    <property type="match status" value="1"/>
</dbReference>
<evidence type="ECO:0000256" key="1">
    <source>
        <dbReference type="ARBA" id="ARBA00022723"/>
    </source>
</evidence>
<dbReference type="InterPro" id="IPR037523">
    <property type="entry name" value="VOC_core"/>
</dbReference>
<dbReference type="PANTHER" id="PTHR43048:SF3">
    <property type="entry name" value="METHYLMALONYL-COA EPIMERASE, MITOCHONDRIAL"/>
    <property type="match status" value="1"/>
</dbReference>
<sequence length="127" mass="14455">MEWMDNVNGLQHIGIPASDMKETEEFYKKLGFEPVLRTDNGGIPVVFLKLKELVLETYECESPAGCPGVIDHFAIDVKDLDEAFAYVESLGVRILEPITHLSFWENGVRYFIAEGPNQEKIEFAQYL</sequence>
<evidence type="ECO:0000259" key="2">
    <source>
        <dbReference type="PROSITE" id="PS51819"/>
    </source>
</evidence>
<accession>A0ABY5VCK1</accession>
<reference evidence="3" key="1">
    <citation type="journal article" date="2022" name="Cell">
        <title>Design, construction, and in vivo augmentation of a complex gut microbiome.</title>
        <authorList>
            <person name="Cheng A.G."/>
            <person name="Ho P.Y."/>
            <person name="Aranda-Diaz A."/>
            <person name="Jain S."/>
            <person name="Yu F.B."/>
            <person name="Meng X."/>
            <person name="Wang M."/>
            <person name="Iakiviak M."/>
            <person name="Nagashima K."/>
            <person name="Zhao A."/>
            <person name="Murugkar P."/>
            <person name="Patil A."/>
            <person name="Atabakhsh K."/>
            <person name="Weakley A."/>
            <person name="Yan J."/>
            <person name="Brumbaugh A.R."/>
            <person name="Higginbottom S."/>
            <person name="Dimas A."/>
            <person name="Shiver A.L."/>
            <person name="Deutschbauer A."/>
            <person name="Neff N."/>
            <person name="Sonnenburg J.L."/>
            <person name="Huang K.C."/>
            <person name="Fischbach M.A."/>
        </authorList>
    </citation>
    <scope>NUCLEOTIDE SEQUENCE</scope>
    <source>
        <strain evidence="3">DSM 19829</strain>
    </source>
</reference>
<keyword evidence="4" id="KW-1185">Reference proteome</keyword>
<dbReference type="InterPro" id="IPR004360">
    <property type="entry name" value="Glyas_Fos-R_dOase_dom"/>
</dbReference>